<proteinExistence type="predicted"/>
<dbReference type="EMBL" id="LDWY01000064">
    <property type="protein sequence ID" value="PHY90406.1"/>
    <property type="molecule type" value="Genomic_DNA"/>
</dbReference>
<evidence type="ECO:0000313" key="5">
    <source>
        <dbReference type="Proteomes" id="UP000237472"/>
    </source>
</evidence>
<accession>A0A2G4R1J2</accession>
<dbReference type="OrthoDB" id="9803017at2"/>
<keyword evidence="1 4" id="KW-0489">Methyltransferase</keyword>
<dbReference type="NCBIfam" id="TIGR00095">
    <property type="entry name" value="16S rRNA (guanine(966)-N(2))-methyltransferase RsmD"/>
    <property type="match status" value="1"/>
</dbReference>
<organism evidence="4 5">
    <name type="scientific">Campylobacter vulpis</name>
    <dbReference type="NCBI Taxonomy" id="1655500"/>
    <lineage>
        <taxon>Bacteria</taxon>
        <taxon>Pseudomonadati</taxon>
        <taxon>Campylobacterota</taxon>
        <taxon>Epsilonproteobacteria</taxon>
        <taxon>Campylobacterales</taxon>
        <taxon>Campylobacteraceae</taxon>
        <taxon>Campylobacter</taxon>
    </lineage>
</organism>
<sequence length="195" mass="22189">MSKNSQKLYATIESGRFKSKKLLLPSFEKTRSTKSIVKACVFNVLRENLRGRIFIEAFGGSALMAAEALSNYAFKAYAIELDKNAFKIASQNAKNLEAELEVLNNDSFLLLPELLKSLNKPVILYFDPPFDIREGFSGIYDKIYHFLERLDLSLVECIILEHQSKAETPENIANFTRIKLKKFGITSLSFYEILS</sequence>
<dbReference type="PIRSF" id="PIRSF004553">
    <property type="entry name" value="CHP00095"/>
    <property type="match status" value="1"/>
</dbReference>
<evidence type="ECO:0000256" key="1">
    <source>
        <dbReference type="ARBA" id="ARBA00022603"/>
    </source>
</evidence>
<name>A0A2G4R1J2_9BACT</name>
<dbReference type="Gene3D" id="3.40.50.150">
    <property type="entry name" value="Vaccinia Virus protein VP39"/>
    <property type="match status" value="1"/>
</dbReference>
<reference evidence="5" key="1">
    <citation type="submission" date="2015-06" db="EMBL/GenBank/DDBJ databases">
        <authorList>
            <person name="Parisi A."/>
            <person name="Chiara M."/>
            <person name="Florio D."/>
            <person name="Miccolupo A."/>
            <person name="Manzari C."/>
            <person name="Mion D."/>
            <person name="Caruso M."/>
            <person name="D'erchia A.M."/>
            <person name="Zanoni R."/>
        </authorList>
    </citation>
    <scope>NUCLEOTIDE SEQUENCE [LARGE SCALE GENOMIC DNA]</scope>
    <source>
        <strain evidence="5">73/13</strain>
    </source>
</reference>
<protein>
    <submittedName>
        <fullName evidence="4">Methyltransferase</fullName>
    </submittedName>
</protein>
<evidence type="ECO:0000313" key="4">
    <source>
        <dbReference type="EMBL" id="PHY90406.1"/>
    </source>
</evidence>
<feature type="coiled-coil region" evidence="3">
    <location>
        <begin position="79"/>
        <end position="106"/>
    </location>
</feature>
<dbReference type="AlphaFoldDB" id="A0A2G4R1J2"/>
<dbReference type="PANTHER" id="PTHR43542:SF1">
    <property type="entry name" value="METHYLTRANSFERASE"/>
    <property type="match status" value="1"/>
</dbReference>
<comment type="caution">
    <text evidence="4">The sequence shown here is derived from an EMBL/GenBank/DDBJ whole genome shotgun (WGS) entry which is preliminary data.</text>
</comment>
<dbReference type="PANTHER" id="PTHR43542">
    <property type="entry name" value="METHYLTRANSFERASE"/>
    <property type="match status" value="1"/>
</dbReference>
<dbReference type="InterPro" id="IPR004398">
    <property type="entry name" value="RNA_MeTrfase_RsmD"/>
</dbReference>
<evidence type="ECO:0000256" key="3">
    <source>
        <dbReference type="SAM" id="Coils"/>
    </source>
</evidence>
<dbReference type="SUPFAM" id="SSF53335">
    <property type="entry name" value="S-adenosyl-L-methionine-dependent methyltransferases"/>
    <property type="match status" value="1"/>
</dbReference>
<dbReference type="GO" id="GO:0008168">
    <property type="term" value="F:methyltransferase activity"/>
    <property type="evidence" value="ECO:0007669"/>
    <property type="project" value="UniProtKB-KW"/>
</dbReference>
<gene>
    <name evidence="4" type="ORF">AA994_05145</name>
</gene>
<dbReference type="Pfam" id="PF03602">
    <property type="entry name" value="Cons_hypoth95"/>
    <property type="match status" value="1"/>
</dbReference>
<evidence type="ECO:0000256" key="2">
    <source>
        <dbReference type="ARBA" id="ARBA00022679"/>
    </source>
</evidence>
<keyword evidence="2 4" id="KW-0808">Transferase</keyword>
<dbReference type="GO" id="GO:0031167">
    <property type="term" value="P:rRNA methylation"/>
    <property type="evidence" value="ECO:0007669"/>
    <property type="project" value="InterPro"/>
</dbReference>
<dbReference type="Proteomes" id="UP000237472">
    <property type="component" value="Unassembled WGS sequence"/>
</dbReference>
<dbReference type="InterPro" id="IPR029063">
    <property type="entry name" value="SAM-dependent_MTases_sf"/>
</dbReference>
<keyword evidence="3" id="KW-0175">Coiled coil</keyword>